<dbReference type="PANTHER" id="PTHR43433:SF5">
    <property type="entry name" value="AB HYDROLASE-1 DOMAIN-CONTAINING PROTEIN"/>
    <property type="match status" value="1"/>
</dbReference>
<dbReference type="InterPro" id="IPR029058">
    <property type="entry name" value="AB_hydrolase_fold"/>
</dbReference>
<dbReference type="Gene3D" id="3.40.50.1820">
    <property type="entry name" value="alpha/beta hydrolase"/>
    <property type="match status" value="1"/>
</dbReference>
<dbReference type="OrthoDB" id="8119704at2759"/>
<name>A0A9P6ZXB2_9AGAM</name>
<dbReference type="GO" id="GO:0016787">
    <property type="term" value="F:hydrolase activity"/>
    <property type="evidence" value="ECO:0007669"/>
    <property type="project" value="UniProtKB-KW"/>
</dbReference>
<accession>A0A9P6ZXB2</accession>
<dbReference type="Proteomes" id="UP000714275">
    <property type="component" value="Unassembled WGS sequence"/>
</dbReference>
<sequence>MDDYSILQLPDGTRLAYEVLGSDRKGASVPLVFVGGITSCRGDTEKVSSLLAKHRQVLVYDHRGMGDSETRKDDPFTIETLARDLLSLIQHLQWSEVAFCGHSMGGIVVQSLLFLPFHRTNPAPLRFHVTHAVLACTTFTPDLDPRYGLKFASRPKGPLTLELIRETVRLSMPPNYDPEWFASEANQQRIEEIIDRGLIGRPFKTILQQIRASSQYDFTGFHSRLSPDTQFMIIHGELDQILPFSNVQGFLRLIPWARVVPVGDAPGSVPTLRFGHDWVEYFDPQVWYDIFEVFLQARCREKARL</sequence>
<keyword evidence="2" id="KW-0378">Hydrolase</keyword>
<evidence type="ECO:0000313" key="3">
    <source>
        <dbReference type="Proteomes" id="UP000714275"/>
    </source>
</evidence>
<dbReference type="AlphaFoldDB" id="A0A9P6ZXB2"/>
<dbReference type="PANTHER" id="PTHR43433">
    <property type="entry name" value="HYDROLASE, ALPHA/BETA FOLD FAMILY PROTEIN"/>
    <property type="match status" value="1"/>
</dbReference>
<gene>
    <name evidence="2" type="ORF">EV702DRAFT_1196032</name>
</gene>
<feature type="domain" description="AB hydrolase-1" evidence="1">
    <location>
        <begin position="30"/>
        <end position="112"/>
    </location>
</feature>
<dbReference type="SUPFAM" id="SSF53474">
    <property type="entry name" value="alpha/beta-Hydrolases"/>
    <property type="match status" value="1"/>
</dbReference>
<dbReference type="InterPro" id="IPR000073">
    <property type="entry name" value="AB_hydrolase_1"/>
</dbReference>
<keyword evidence="3" id="KW-1185">Reference proteome</keyword>
<comment type="caution">
    <text evidence="2">The sequence shown here is derived from an EMBL/GenBank/DDBJ whole genome shotgun (WGS) entry which is preliminary data.</text>
</comment>
<protein>
    <submittedName>
        <fullName evidence="2">Alpha/Beta hydrolase protein</fullName>
    </submittedName>
</protein>
<proteinExistence type="predicted"/>
<evidence type="ECO:0000259" key="1">
    <source>
        <dbReference type="Pfam" id="PF00561"/>
    </source>
</evidence>
<reference evidence="2" key="1">
    <citation type="journal article" date="2020" name="New Phytol.">
        <title>Comparative genomics reveals dynamic genome evolution in host specialist ectomycorrhizal fungi.</title>
        <authorList>
            <person name="Lofgren L.A."/>
            <person name="Nguyen N.H."/>
            <person name="Vilgalys R."/>
            <person name="Ruytinx J."/>
            <person name="Liao H.L."/>
            <person name="Branco S."/>
            <person name="Kuo A."/>
            <person name="LaButti K."/>
            <person name="Lipzen A."/>
            <person name="Andreopoulos W."/>
            <person name="Pangilinan J."/>
            <person name="Riley R."/>
            <person name="Hundley H."/>
            <person name="Na H."/>
            <person name="Barry K."/>
            <person name="Grigoriev I.V."/>
            <person name="Stajich J.E."/>
            <person name="Kennedy P.G."/>
        </authorList>
    </citation>
    <scope>NUCLEOTIDE SEQUENCE</scope>
    <source>
        <strain evidence="2">DOB743</strain>
    </source>
</reference>
<dbReference type="Pfam" id="PF00561">
    <property type="entry name" value="Abhydrolase_1"/>
    <property type="match status" value="1"/>
</dbReference>
<organism evidence="2 3">
    <name type="scientific">Suillus placidus</name>
    <dbReference type="NCBI Taxonomy" id="48579"/>
    <lineage>
        <taxon>Eukaryota</taxon>
        <taxon>Fungi</taxon>
        <taxon>Dikarya</taxon>
        <taxon>Basidiomycota</taxon>
        <taxon>Agaricomycotina</taxon>
        <taxon>Agaricomycetes</taxon>
        <taxon>Agaricomycetidae</taxon>
        <taxon>Boletales</taxon>
        <taxon>Suillineae</taxon>
        <taxon>Suillaceae</taxon>
        <taxon>Suillus</taxon>
    </lineage>
</organism>
<dbReference type="EMBL" id="JABBWD010000015">
    <property type="protein sequence ID" value="KAG1778510.1"/>
    <property type="molecule type" value="Genomic_DNA"/>
</dbReference>
<dbReference type="InterPro" id="IPR050471">
    <property type="entry name" value="AB_hydrolase"/>
</dbReference>
<evidence type="ECO:0000313" key="2">
    <source>
        <dbReference type="EMBL" id="KAG1778510.1"/>
    </source>
</evidence>